<feature type="transmembrane region" description="Helical" evidence="2">
    <location>
        <begin position="39"/>
        <end position="57"/>
    </location>
</feature>
<accession>A0A917L1A1</accession>
<proteinExistence type="predicted"/>
<comment type="caution">
    <text evidence="3">The sequence shown here is derived from an EMBL/GenBank/DDBJ whole genome shotgun (WGS) entry which is preliminary data.</text>
</comment>
<feature type="transmembrane region" description="Helical" evidence="2">
    <location>
        <begin position="175"/>
        <end position="192"/>
    </location>
</feature>
<dbReference type="PANTHER" id="PTHR36840:SF1">
    <property type="entry name" value="BLL5714 PROTEIN"/>
    <property type="match status" value="1"/>
</dbReference>
<evidence type="ECO:0000313" key="3">
    <source>
        <dbReference type="EMBL" id="GGJ40176.1"/>
    </source>
</evidence>
<dbReference type="Proteomes" id="UP000657574">
    <property type="component" value="Unassembled WGS sequence"/>
</dbReference>
<keyword evidence="2" id="KW-0812">Transmembrane</keyword>
<evidence type="ECO:0000313" key="4">
    <source>
        <dbReference type="Proteomes" id="UP000657574"/>
    </source>
</evidence>
<reference evidence="3" key="2">
    <citation type="submission" date="2020-09" db="EMBL/GenBank/DDBJ databases">
        <authorList>
            <person name="Sun Q."/>
            <person name="Ohkuma M."/>
        </authorList>
    </citation>
    <scope>NUCLEOTIDE SEQUENCE</scope>
    <source>
        <strain evidence="3">JCM 3086</strain>
    </source>
</reference>
<evidence type="ECO:0000256" key="2">
    <source>
        <dbReference type="SAM" id="Phobius"/>
    </source>
</evidence>
<feature type="transmembrane region" description="Helical" evidence="2">
    <location>
        <begin position="213"/>
        <end position="236"/>
    </location>
</feature>
<sequence>MALRREEGQAMSTSTSGEPDPRTPEAERSKERHAGWLELFYDLLFVVLVAQLAHPLLQHPQWQAVLRLLVLFLPAWWMWVGSTLYTNLTGEAEAERRLDVVAQMAILVVMAGAATQAAHGHPSLFAGAYAASRLEVVAFRVLARRRWPTGGANWPLIVSAVLWAASSFLDRPAAYLLWSVGLAVEIVPWLAGRPGGSSLRTRLVEGRVESGHLVERFGLFMIIVLGEGIAQIVAAITATDAAASAVITGLAAFAVVAMLWWLYFDFGSSAAEETLSARPEETFRLIRSVFMIGHFLPVVTLLALAAGLGGLVNSAAQDRPAGDALRLCCVALGAYLLNNAVTAVRMLGYPLGRVLPWLVPNLALLLVLALLADHLIPMVALFSVSVCLAMETLPTMRRRGTPGQTRAATGQRGSAPWAPRRWPTSLRR</sequence>
<keyword evidence="4" id="KW-1185">Reference proteome</keyword>
<keyword evidence="2" id="KW-1133">Transmembrane helix</keyword>
<gene>
    <name evidence="3" type="ORF">GCM10010121_059110</name>
</gene>
<keyword evidence="2" id="KW-0472">Membrane</keyword>
<reference evidence="3" key="1">
    <citation type="journal article" date="2014" name="Int. J. Syst. Evol. Microbiol.">
        <title>Complete genome sequence of Corynebacterium casei LMG S-19264T (=DSM 44701T), isolated from a smear-ripened cheese.</title>
        <authorList>
            <consortium name="US DOE Joint Genome Institute (JGI-PGF)"/>
            <person name="Walter F."/>
            <person name="Albersmeier A."/>
            <person name="Kalinowski J."/>
            <person name="Ruckert C."/>
        </authorList>
    </citation>
    <scope>NUCLEOTIDE SEQUENCE</scope>
    <source>
        <strain evidence="3">JCM 3086</strain>
    </source>
</reference>
<feature type="transmembrane region" description="Helical" evidence="2">
    <location>
        <begin position="378"/>
        <end position="396"/>
    </location>
</feature>
<feature type="compositionally biased region" description="Polar residues" evidence="1">
    <location>
        <begin position="402"/>
        <end position="412"/>
    </location>
</feature>
<feature type="transmembrane region" description="Helical" evidence="2">
    <location>
        <begin position="242"/>
        <end position="264"/>
    </location>
</feature>
<dbReference type="AlphaFoldDB" id="A0A917L1A1"/>
<dbReference type="InterPro" id="IPR010640">
    <property type="entry name" value="Low_temperature_requirement_A"/>
</dbReference>
<feature type="region of interest" description="Disordered" evidence="1">
    <location>
        <begin position="398"/>
        <end position="428"/>
    </location>
</feature>
<feature type="transmembrane region" description="Helical" evidence="2">
    <location>
        <begin position="324"/>
        <end position="347"/>
    </location>
</feature>
<evidence type="ECO:0000256" key="1">
    <source>
        <dbReference type="SAM" id="MobiDB-lite"/>
    </source>
</evidence>
<protein>
    <submittedName>
        <fullName evidence="3">Low temperature requirement protein LtrA</fullName>
    </submittedName>
</protein>
<feature type="transmembrane region" description="Helical" evidence="2">
    <location>
        <begin position="69"/>
        <end position="88"/>
    </location>
</feature>
<dbReference type="Pfam" id="PF06772">
    <property type="entry name" value="LtrA"/>
    <property type="match status" value="1"/>
</dbReference>
<feature type="transmembrane region" description="Helical" evidence="2">
    <location>
        <begin position="100"/>
        <end position="118"/>
    </location>
</feature>
<feature type="region of interest" description="Disordered" evidence="1">
    <location>
        <begin position="1"/>
        <end position="28"/>
    </location>
</feature>
<feature type="transmembrane region" description="Helical" evidence="2">
    <location>
        <begin position="150"/>
        <end position="169"/>
    </location>
</feature>
<dbReference type="EMBL" id="BMQA01000024">
    <property type="protein sequence ID" value="GGJ40176.1"/>
    <property type="molecule type" value="Genomic_DNA"/>
</dbReference>
<feature type="transmembrane region" description="Helical" evidence="2">
    <location>
        <begin position="285"/>
        <end position="312"/>
    </location>
</feature>
<organism evidence="3 4">
    <name type="scientific">Streptomyces brasiliensis</name>
    <dbReference type="NCBI Taxonomy" id="1954"/>
    <lineage>
        <taxon>Bacteria</taxon>
        <taxon>Bacillati</taxon>
        <taxon>Actinomycetota</taxon>
        <taxon>Actinomycetes</taxon>
        <taxon>Kitasatosporales</taxon>
        <taxon>Streptomycetaceae</taxon>
        <taxon>Streptomyces</taxon>
    </lineage>
</organism>
<name>A0A917L1A1_9ACTN</name>
<feature type="compositionally biased region" description="Basic and acidic residues" evidence="1">
    <location>
        <begin position="19"/>
        <end position="28"/>
    </location>
</feature>
<dbReference type="PANTHER" id="PTHR36840">
    <property type="entry name" value="BLL5714 PROTEIN"/>
    <property type="match status" value="1"/>
</dbReference>